<evidence type="ECO:0000256" key="3">
    <source>
        <dbReference type="ARBA" id="ARBA00023134"/>
    </source>
</evidence>
<proteinExistence type="inferred from homology"/>
<dbReference type="CDD" id="cd01852">
    <property type="entry name" value="AIG1"/>
    <property type="match status" value="1"/>
</dbReference>
<dbReference type="AlphaFoldDB" id="A0A3B3ZBQ5"/>
<dbReference type="Ensembl" id="ENSPMGT00000001945.1">
    <property type="protein sequence ID" value="ENSPMGP00000001826.1"/>
    <property type="gene ID" value="ENSPMGG00000001639.1"/>
</dbReference>
<dbReference type="FunFam" id="3.40.50.300:FF:000366">
    <property type="entry name" value="GTPase, IMAP family member 2"/>
    <property type="match status" value="1"/>
</dbReference>
<dbReference type="Pfam" id="PF04548">
    <property type="entry name" value="AIG1"/>
    <property type="match status" value="1"/>
</dbReference>
<evidence type="ECO:0000313" key="6">
    <source>
        <dbReference type="Proteomes" id="UP000261520"/>
    </source>
</evidence>
<reference evidence="5" key="1">
    <citation type="submission" date="2025-08" db="UniProtKB">
        <authorList>
            <consortium name="Ensembl"/>
        </authorList>
    </citation>
    <scope>IDENTIFICATION</scope>
</reference>
<dbReference type="PANTHER" id="PTHR10903">
    <property type="entry name" value="GTPASE, IMAP FAMILY MEMBER-RELATED"/>
    <property type="match status" value="1"/>
</dbReference>
<feature type="domain" description="AIG1-type G" evidence="4">
    <location>
        <begin position="16"/>
        <end position="214"/>
    </location>
</feature>
<accession>A0A3B3ZBQ5</accession>
<keyword evidence="6" id="KW-1185">Reference proteome</keyword>
<evidence type="ECO:0000256" key="1">
    <source>
        <dbReference type="ARBA" id="ARBA00008535"/>
    </source>
</evidence>
<evidence type="ECO:0000259" key="4">
    <source>
        <dbReference type="PROSITE" id="PS51720"/>
    </source>
</evidence>
<dbReference type="SUPFAM" id="SSF52540">
    <property type="entry name" value="P-loop containing nucleoside triphosphate hydrolases"/>
    <property type="match status" value="1"/>
</dbReference>
<name>A0A3B3ZBQ5_9GOBI</name>
<dbReference type="InterPro" id="IPR045058">
    <property type="entry name" value="GIMA/IAN/Toc"/>
</dbReference>
<protein>
    <recommendedName>
        <fullName evidence="4">AIG1-type G domain-containing protein</fullName>
    </recommendedName>
</protein>
<dbReference type="Proteomes" id="UP000261520">
    <property type="component" value="Unplaced"/>
</dbReference>
<comment type="similarity">
    <text evidence="1">Belongs to the TRAFAC class TrmE-Era-EngA-EngB-Septin-like GTPase superfamily. AIG1/Toc34/Toc159-like paraseptin GTPase family. IAN subfamily.</text>
</comment>
<keyword evidence="2" id="KW-0547">Nucleotide-binding</keyword>
<dbReference type="Gene3D" id="3.40.50.300">
    <property type="entry name" value="P-loop containing nucleotide triphosphate hydrolases"/>
    <property type="match status" value="1"/>
</dbReference>
<sequence length="326" mass="36335">MVQKVSENQRQILKSDKSLRIVVIGKTGSGKSATANTILGRDEFESKTSPVSVTKLCRKAEGQVEGRSVEIVDTPGLFDTTLTNAEVQEELVKCISLLAPGPHVFLLVLELGRFTQEERETVHLIQNFFGDKSDKYTIFLFTRGDLLTNATIEEYLRGGPTLEMLQKCGNRYHIFNNKDKENRKQVHELLGKIDAMVEQNGGGYYTSEIFQEAEKAIEKETERILQQRAPDIEKLKFSIEERHKNVIKNFCIHSASAVSQFCSLAGTCVTSGATRTGPFRQHGHEDTHFLPGMSVSGKPWHVILCHVPLLIGCKGKTSLNVCNVIG</sequence>
<dbReference type="InterPro" id="IPR027417">
    <property type="entry name" value="P-loop_NTPase"/>
</dbReference>
<dbReference type="PROSITE" id="PS51720">
    <property type="entry name" value="G_AIG1"/>
    <property type="match status" value="1"/>
</dbReference>
<dbReference type="GO" id="GO:0005525">
    <property type="term" value="F:GTP binding"/>
    <property type="evidence" value="ECO:0007669"/>
    <property type="project" value="UniProtKB-KW"/>
</dbReference>
<dbReference type="InterPro" id="IPR006703">
    <property type="entry name" value="G_AIG1"/>
</dbReference>
<reference evidence="5" key="2">
    <citation type="submission" date="2025-09" db="UniProtKB">
        <authorList>
            <consortium name="Ensembl"/>
        </authorList>
    </citation>
    <scope>IDENTIFICATION</scope>
</reference>
<keyword evidence="3" id="KW-0342">GTP-binding</keyword>
<organism evidence="5 6">
    <name type="scientific">Periophthalmus magnuspinnatus</name>
    <dbReference type="NCBI Taxonomy" id="409849"/>
    <lineage>
        <taxon>Eukaryota</taxon>
        <taxon>Metazoa</taxon>
        <taxon>Chordata</taxon>
        <taxon>Craniata</taxon>
        <taxon>Vertebrata</taxon>
        <taxon>Euteleostomi</taxon>
        <taxon>Actinopterygii</taxon>
        <taxon>Neopterygii</taxon>
        <taxon>Teleostei</taxon>
        <taxon>Neoteleostei</taxon>
        <taxon>Acanthomorphata</taxon>
        <taxon>Gobiaria</taxon>
        <taxon>Gobiiformes</taxon>
        <taxon>Gobioidei</taxon>
        <taxon>Gobiidae</taxon>
        <taxon>Oxudercinae</taxon>
        <taxon>Periophthalmus</taxon>
    </lineage>
</organism>
<evidence type="ECO:0000256" key="2">
    <source>
        <dbReference type="ARBA" id="ARBA00022741"/>
    </source>
</evidence>
<evidence type="ECO:0000313" key="5">
    <source>
        <dbReference type="Ensembl" id="ENSPMGP00000001826.1"/>
    </source>
</evidence>
<dbReference type="PANTHER" id="PTHR10903:SF170">
    <property type="entry name" value="GTPASE IMAP FAMILY MEMBER 7"/>
    <property type="match status" value="1"/>
</dbReference>